<feature type="domain" description="Pseudouridine synthase I TruA alpha/beta" evidence="7">
    <location>
        <begin position="191"/>
        <end position="297"/>
    </location>
</feature>
<dbReference type="PANTHER" id="PTHR11142:SF0">
    <property type="entry name" value="TRNA PSEUDOURIDINE SYNTHASE-LIKE 1"/>
    <property type="match status" value="1"/>
</dbReference>
<feature type="active site" description="Nucleophile" evidence="4">
    <location>
        <position position="88"/>
    </location>
</feature>
<dbReference type="FunFam" id="3.30.70.660:FF:000003">
    <property type="entry name" value="tRNA pseudouridine synthase A"/>
    <property type="match status" value="1"/>
</dbReference>
<dbReference type="GO" id="GO:0160147">
    <property type="term" value="F:tRNA pseudouridine(38-40) synthase activity"/>
    <property type="evidence" value="ECO:0007669"/>
    <property type="project" value="UniProtKB-EC"/>
</dbReference>
<dbReference type="InterPro" id="IPR001406">
    <property type="entry name" value="PsdUridine_synth_TruA"/>
</dbReference>
<comment type="catalytic activity">
    <reaction evidence="4 5">
        <text>uridine(38/39/40) in tRNA = pseudouridine(38/39/40) in tRNA</text>
        <dbReference type="Rhea" id="RHEA:22376"/>
        <dbReference type="Rhea" id="RHEA-COMP:10085"/>
        <dbReference type="Rhea" id="RHEA-COMP:10087"/>
        <dbReference type="ChEBI" id="CHEBI:65314"/>
        <dbReference type="ChEBI" id="CHEBI:65315"/>
        <dbReference type="EC" id="5.4.99.12"/>
    </reaction>
</comment>
<gene>
    <name evidence="4 8" type="primary">truA</name>
    <name evidence="8" type="ORF">CSO01_04130</name>
</gene>
<feature type="binding site" evidence="4">
    <location>
        <position position="157"/>
    </location>
    <ligand>
        <name>substrate</name>
    </ligand>
</feature>
<dbReference type="InterPro" id="IPR020103">
    <property type="entry name" value="PsdUridine_synth_cat_dom_sf"/>
</dbReference>
<feature type="compositionally biased region" description="Basic and acidic residues" evidence="6">
    <location>
        <begin position="307"/>
        <end position="319"/>
    </location>
</feature>
<dbReference type="EC" id="5.4.99.12" evidence="4"/>
<evidence type="ECO:0000256" key="2">
    <source>
        <dbReference type="ARBA" id="ARBA00022694"/>
    </source>
</evidence>
<dbReference type="CDD" id="cd02570">
    <property type="entry name" value="PseudoU_synth_EcTruA"/>
    <property type="match status" value="1"/>
</dbReference>
<comment type="function">
    <text evidence="4">Formation of pseudouridine at positions 38, 39 and 40 in the anticodon stem and loop of transfer RNAs.</text>
</comment>
<organism evidence="8 9">
    <name type="scientific">Cellulomonas soli</name>
    <dbReference type="NCBI Taxonomy" id="931535"/>
    <lineage>
        <taxon>Bacteria</taxon>
        <taxon>Bacillati</taxon>
        <taxon>Actinomycetota</taxon>
        <taxon>Actinomycetes</taxon>
        <taxon>Micrococcales</taxon>
        <taxon>Cellulomonadaceae</taxon>
        <taxon>Cellulomonas</taxon>
    </lineage>
</organism>
<dbReference type="InterPro" id="IPR020095">
    <property type="entry name" value="PsdUridine_synth_TruA_C"/>
</dbReference>
<dbReference type="PANTHER" id="PTHR11142">
    <property type="entry name" value="PSEUDOURIDYLATE SYNTHASE"/>
    <property type="match status" value="1"/>
</dbReference>
<dbReference type="GO" id="GO:0003723">
    <property type="term" value="F:RNA binding"/>
    <property type="evidence" value="ECO:0007669"/>
    <property type="project" value="InterPro"/>
</dbReference>
<comment type="caution">
    <text evidence="4">Lacks conserved residue(s) required for the propagation of feature annotation.</text>
</comment>
<evidence type="ECO:0000256" key="6">
    <source>
        <dbReference type="SAM" id="MobiDB-lite"/>
    </source>
</evidence>
<dbReference type="SUPFAM" id="SSF55120">
    <property type="entry name" value="Pseudouridine synthase"/>
    <property type="match status" value="1"/>
</dbReference>
<evidence type="ECO:0000313" key="8">
    <source>
        <dbReference type="EMBL" id="GEP67698.1"/>
    </source>
</evidence>
<protein>
    <recommendedName>
        <fullName evidence="4">tRNA pseudouridine synthase A</fullName>
        <ecNumber evidence="4">5.4.99.12</ecNumber>
    </recommendedName>
    <alternativeName>
        <fullName evidence="4">tRNA pseudouridine(38-40) synthase</fullName>
    </alternativeName>
    <alternativeName>
        <fullName evidence="4">tRNA pseudouridylate synthase I</fullName>
    </alternativeName>
    <alternativeName>
        <fullName evidence="4">tRNA-uridine isomerase I</fullName>
    </alternativeName>
</protein>
<feature type="region of interest" description="Disordered" evidence="6">
    <location>
        <begin position="307"/>
        <end position="327"/>
    </location>
</feature>
<evidence type="ECO:0000256" key="5">
    <source>
        <dbReference type="RuleBase" id="RU003792"/>
    </source>
</evidence>
<dbReference type="Proteomes" id="UP000321798">
    <property type="component" value="Unassembled WGS sequence"/>
</dbReference>
<accession>A0A512P926</accession>
<keyword evidence="2 4" id="KW-0819">tRNA processing</keyword>
<name>A0A512P926_9CELL</name>
<evidence type="ECO:0000256" key="1">
    <source>
        <dbReference type="ARBA" id="ARBA00009375"/>
    </source>
</evidence>
<dbReference type="AlphaFoldDB" id="A0A512P926"/>
<dbReference type="InterPro" id="IPR020094">
    <property type="entry name" value="TruA/RsuA/RluB/E/F_N"/>
</dbReference>
<proteinExistence type="inferred from homology"/>
<comment type="subunit">
    <text evidence="4">Homodimer.</text>
</comment>
<comment type="similarity">
    <text evidence="1 4 5">Belongs to the tRNA pseudouridine synthase TruA family.</text>
</comment>
<evidence type="ECO:0000259" key="7">
    <source>
        <dbReference type="Pfam" id="PF01416"/>
    </source>
</evidence>
<dbReference type="EMBL" id="BKAL01000001">
    <property type="protein sequence ID" value="GEP67698.1"/>
    <property type="molecule type" value="Genomic_DNA"/>
</dbReference>
<reference evidence="8 9" key="1">
    <citation type="submission" date="2019-07" db="EMBL/GenBank/DDBJ databases">
        <title>Whole genome shotgun sequence of Cellulomonas soli NBRC 109434.</title>
        <authorList>
            <person name="Hosoyama A."/>
            <person name="Uohara A."/>
            <person name="Ohji S."/>
            <person name="Ichikawa N."/>
        </authorList>
    </citation>
    <scope>NUCLEOTIDE SEQUENCE [LARGE SCALE GENOMIC DNA]</scope>
    <source>
        <strain evidence="8 9">NBRC 109434</strain>
    </source>
</reference>
<keyword evidence="9" id="KW-1185">Reference proteome</keyword>
<evidence type="ECO:0000256" key="4">
    <source>
        <dbReference type="HAMAP-Rule" id="MF_00171"/>
    </source>
</evidence>
<dbReference type="InterPro" id="IPR020097">
    <property type="entry name" value="PsdUridine_synth_TruA_a/b_dom"/>
</dbReference>
<keyword evidence="3 4" id="KW-0413">Isomerase</keyword>
<dbReference type="GO" id="GO:0031119">
    <property type="term" value="P:tRNA pseudouridine synthesis"/>
    <property type="evidence" value="ECO:0007669"/>
    <property type="project" value="UniProtKB-UniRule"/>
</dbReference>
<comment type="caution">
    <text evidence="8">The sequence shown here is derived from an EMBL/GenBank/DDBJ whole genome shotgun (WGS) entry which is preliminary data.</text>
</comment>
<evidence type="ECO:0000313" key="9">
    <source>
        <dbReference type="Proteomes" id="UP000321798"/>
    </source>
</evidence>
<evidence type="ECO:0000256" key="3">
    <source>
        <dbReference type="ARBA" id="ARBA00023235"/>
    </source>
</evidence>
<dbReference type="Pfam" id="PF01416">
    <property type="entry name" value="PseudoU_synth_1"/>
    <property type="match status" value="1"/>
</dbReference>
<dbReference type="Gene3D" id="3.30.70.660">
    <property type="entry name" value="Pseudouridine synthase I, catalytic domain, C-terminal subdomain"/>
    <property type="match status" value="1"/>
</dbReference>
<dbReference type="Gene3D" id="3.30.70.580">
    <property type="entry name" value="Pseudouridine synthase I, catalytic domain, N-terminal subdomain"/>
    <property type="match status" value="1"/>
</dbReference>
<dbReference type="HAMAP" id="MF_00171">
    <property type="entry name" value="TruA"/>
    <property type="match status" value="1"/>
</dbReference>
<sequence length="327" mass="34834">MSTPSDHEPPFPSPSAPVAVAAAELAASGVTVRLRLDLAYDGTAFAGWARQPTLRSVQGELEDALGVVLRSAHRGDRAPRVTVAGRTDAGVHARGQVAHVDVVREALLATPGRSDREPTGALLTRLAGVLPADVVVHRVTYAPVGFDARFSALRRRYAYRVCDDPVLRDPLTRGHVLWHRSALDVAAMDEAARMLVGRHDFAAYCKQREGATTIRTLEELTWTRPEGGPDAGLVVAHVQADAFCHSMVRALVGASLAVGEGRRPVDWPARVLVAGRRDPAGAVVAAHGLTLEQVTYPADAELAARAEQTRARRAADDVHPSAVPAEG</sequence>
<dbReference type="NCBIfam" id="TIGR00071">
    <property type="entry name" value="hisT_truA"/>
    <property type="match status" value="1"/>
</dbReference>